<keyword evidence="6 13" id="KW-0963">Cytoplasm</keyword>
<comment type="subcellular location">
    <subcellularLocation>
        <location evidence="2 13">Cytoplasm</location>
    </subcellularLocation>
</comment>
<keyword evidence="16" id="KW-1185">Reference proteome</keyword>
<dbReference type="OrthoDB" id="9808150at2"/>
<dbReference type="SUPFAM" id="SSF52540">
    <property type="entry name" value="P-loop containing nucleoside triphosphate hydrolases"/>
    <property type="match status" value="1"/>
</dbReference>
<dbReference type="PANTHER" id="PTHR23117:SF13">
    <property type="entry name" value="GUANYLATE KINASE"/>
    <property type="match status" value="1"/>
</dbReference>
<dbReference type="InterPro" id="IPR020590">
    <property type="entry name" value="Guanylate_kinase_CS"/>
</dbReference>
<dbReference type="CDD" id="cd00071">
    <property type="entry name" value="GMPK"/>
    <property type="match status" value="1"/>
</dbReference>
<sequence length="194" mass="21982">MNRKGILFVISGPSGVGKGTIKSALLKETKDIHLSISATTRLPREGEIDGKDYYFIGKNKFQKMIDNNDFLEWAKVYKNLYGTPLKNVKEKLKNGQDVLLEIDIQGALQVKSKYPQGVYIFISPPSIEELVSRLCTRGQDSQESISIRLANCKEEMEHMKYYNYVVINDNLNEAVKKAKAIIVAERCKIDNFTA</sequence>
<dbReference type="GO" id="GO:0004385">
    <property type="term" value="F:GMP kinase activity"/>
    <property type="evidence" value="ECO:0007669"/>
    <property type="project" value="UniProtKB-UniRule"/>
</dbReference>
<evidence type="ECO:0000256" key="2">
    <source>
        <dbReference type="ARBA" id="ARBA00004496"/>
    </source>
</evidence>
<evidence type="ECO:0000256" key="5">
    <source>
        <dbReference type="ARBA" id="ARBA00016296"/>
    </source>
</evidence>
<dbReference type="FunFam" id="3.30.63.10:FF:000002">
    <property type="entry name" value="Guanylate kinase 1"/>
    <property type="match status" value="1"/>
</dbReference>
<evidence type="ECO:0000256" key="13">
    <source>
        <dbReference type="HAMAP-Rule" id="MF_00328"/>
    </source>
</evidence>
<evidence type="ECO:0000256" key="10">
    <source>
        <dbReference type="ARBA" id="ARBA00022840"/>
    </source>
</evidence>
<proteinExistence type="inferred from homology"/>
<comment type="catalytic activity">
    <reaction evidence="12 13">
        <text>GMP + ATP = GDP + ADP</text>
        <dbReference type="Rhea" id="RHEA:20780"/>
        <dbReference type="ChEBI" id="CHEBI:30616"/>
        <dbReference type="ChEBI" id="CHEBI:58115"/>
        <dbReference type="ChEBI" id="CHEBI:58189"/>
        <dbReference type="ChEBI" id="CHEBI:456216"/>
        <dbReference type="EC" id="2.7.4.8"/>
    </reaction>
</comment>
<accession>A0A6I6DH40</accession>
<keyword evidence="8 13" id="KW-0547">Nucleotide-binding</keyword>
<dbReference type="InterPro" id="IPR017665">
    <property type="entry name" value="Guanylate_kinase"/>
</dbReference>
<keyword evidence="9 13" id="KW-0418">Kinase</keyword>
<dbReference type="EC" id="2.7.4.8" evidence="4 13"/>
<evidence type="ECO:0000256" key="8">
    <source>
        <dbReference type="ARBA" id="ARBA00022741"/>
    </source>
</evidence>
<evidence type="ECO:0000313" key="15">
    <source>
        <dbReference type="EMBL" id="QGT99623.1"/>
    </source>
</evidence>
<dbReference type="SMART" id="SM00072">
    <property type="entry name" value="GuKc"/>
    <property type="match status" value="1"/>
</dbReference>
<feature type="binding site" evidence="13">
    <location>
        <begin position="12"/>
        <end position="19"/>
    </location>
    <ligand>
        <name>ATP</name>
        <dbReference type="ChEBI" id="CHEBI:30616"/>
    </ligand>
</feature>
<dbReference type="InterPro" id="IPR008144">
    <property type="entry name" value="Guanylate_kin-like_dom"/>
</dbReference>
<dbReference type="PROSITE" id="PS00856">
    <property type="entry name" value="GUANYLATE_KINASE_1"/>
    <property type="match status" value="1"/>
</dbReference>
<evidence type="ECO:0000256" key="9">
    <source>
        <dbReference type="ARBA" id="ARBA00022777"/>
    </source>
</evidence>
<dbReference type="EMBL" id="CP046457">
    <property type="protein sequence ID" value="QGT99623.1"/>
    <property type="molecule type" value="Genomic_DNA"/>
</dbReference>
<evidence type="ECO:0000259" key="14">
    <source>
        <dbReference type="PROSITE" id="PS50052"/>
    </source>
</evidence>
<dbReference type="Gene3D" id="3.40.50.300">
    <property type="entry name" value="P-loop containing nucleotide triphosphate hydrolases"/>
    <property type="match status" value="1"/>
</dbReference>
<evidence type="ECO:0000256" key="7">
    <source>
        <dbReference type="ARBA" id="ARBA00022679"/>
    </source>
</evidence>
<dbReference type="Gene3D" id="3.30.63.10">
    <property type="entry name" value="Guanylate Kinase phosphate binding domain"/>
    <property type="match status" value="1"/>
</dbReference>
<evidence type="ECO:0000256" key="11">
    <source>
        <dbReference type="ARBA" id="ARBA00030128"/>
    </source>
</evidence>
<dbReference type="InterPro" id="IPR008145">
    <property type="entry name" value="GK/Ca_channel_bsu"/>
</dbReference>
<evidence type="ECO:0000313" key="16">
    <source>
        <dbReference type="Proteomes" id="UP000426444"/>
    </source>
</evidence>
<evidence type="ECO:0000256" key="6">
    <source>
        <dbReference type="ARBA" id="ARBA00022490"/>
    </source>
</evidence>
<keyword evidence="7 13" id="KW-0808">Transferase</keyword>
<dbReference type="HAMAP" id="MF_00328">
    <property type="entry name" value="Guanylate_kinase"/>
    <property type="match status" value="1"/>
</dbReference>
<dbReference type="KEGG" id="salq:SYNTR_1030"/>
<dbReference type="NCBIfam" id="TIGR03263">
    <property type="entry name" value="guanyl_kin"/>
    <property type="match status" value="1"/>
</dbReference>
<dbReference type="GO" id="GO:0005829">
    <property type="term" value="C:cytosol"/>
    <property type="evidence" value="ECO:0007669"/>
    <property type="project" value="TreeGrafter"/>
</dbReference>
<evidence type="ECO:0000256" key="12">
    <source>
        <dbReference type="ARBA" id="ARBA00048594"/>
    </source>
</evidence>
<dbReference type="FunFam" id="3.40.50.300:FF:000855">
    <property type="entry name" value="Guanylate kinase"/>
    <property type="match status" value="1"/>
</dbReference>
<dbReference type="RefSeq" id="WP_156203501.1">
    <property type="nucleotide sequence ID" value="NZ_CP046457.1"/>
</dbReference>
<feature type="domain" description="Guanylate kinase-like" evidence="14">
    <location>
        <begin position="5"/>
        <end position="183"/>
    </location>
</feature>
<evidence type="ECO:0000256" key="1">
    <source>
        <dbReference type="ARBA" id="ARBA00003531"/>
    </source>
</evidence>
<gene>
    <name evidence="13" type="primary">gmk</name>
    <name evidence="15" type="ORF">SYNTR_1030</name>
</gene>
<dbReference type="InterPro" id="IPR027417">
    <property type="entry name" value="P-loop_NTPase"/>
</dbReference>
<dbReference type="Pfam" id="PF00625">
    <property type="entry name" value="Guanylate_kin"/>
    <property type="match status" value="1"/>
</dbReference>
<comment type="similarity">
    <text evidence="3 13">Belongs to the guanylate kinase family.</text>
</comment>
<dbReference type="PANTHER" id="PTHR23117">
    <property type="entry name" value="GUANYLATE KINASE-RELATED"/>
    <property type="match status" value="1"/>
</dbReference>
<dbReference type="Proteomes" id="UP000426444">
    <property type="component" value="Chromosome"/>
</dbReference>
<keyword evidence="10 13" id="KW-0067">ATP-binding</keyword>
<name>A0A6I6DH40_9FIRM</name>
<dbReference type="PROSITE" id="PS50052">
    <property type="entry name" value="GUANYLATE_KINASE_2"/>
    <property type="match status" value="1"/>
</dbReference>
<dbReference type="AlphaFoldDB" id="A0A6I6DH40"/>
<reference evidence="16" key="1">
    <citation type="journal article" date="2019" name="Microbiology">
        <title>Complete Genome Sequence of an Uncultured Bacterium of the Candidate Phylum Bipolaricaulota.</title>
        <authorList>
            <person name="Kadnikov V.V."/>
            <person name="Mardanov A.V."/>
            <person name="Beletsky A.V."/>
            <person name="Frank Y.A."/>
            <person name="Karnachuk O.V."/>
            <person name="Ravin N.V."/>
        </authorList>
    </citation>
    <scope>NUCLEOTIDE SEQUENCE [LARGE SCALE GENOMIC DNA]</scope>
</reference>
<evidence type="ECO:0000256" key="4">
    <source>
        <dbReference type="ARBA" id="ARBA00012961"/>
    </source>
</evidence>
<evidence type="ECO:0000256" key="3">
    <source>
        <dbReference type="ARBA" id="ARBA00005790"/>
    </source>
</evidence>
<protein>
    <recommendedName>
        <fullName evidence="5 13">Guanylate kinase</fullName>
        <ecNumber evidence="4 13">2.7.4.8</ecNumber>
    </recommendedName>
    <alternativeName>
        <fullName evidence="11 13">GMP kinase</fullName>
    </alternativeName>
</protein>
<organism evidence="15 16">
    <name type="scientific">Candidatus Syntrophocurvum alkaliphilum</name>
    <dbReference type="NCBI Taxonomy" id="2293317"/>
    <lineage>
        <taxon>Bacteria</taxon>
        <taxon>Bacillati</taxon>
        <taxon>Bacillota</taxon>
        <taxon>Clostridia</taxon>
        <taxon>Eubacteriales</taxon>
        <taxon>Syntrophomonadaceae</taxon>
        <taxon>Candidatus Syntrophocurvum</taxon>
    </lineage>
</organism>
<comment type="function">
    <text evidence="1 13">Essential for recycling GMP and indirectly, cGMP.</text>
</comment>
<dbReference type="GO" id="GO:0005524">
    <property type="term" value="F:ATP binding"/>
    <property type="evidence" value="ECO:0007669"/>
    <property type="project" value="UniProtKB-UniRule"/>
</dbReference>